<dbReference type="EMBL" id="NCSJ02000080">
    <property type="protein sequence ID" value="RFU31215.1"/>
    <property type="molecule type" value="Genomic_DNA"/>
</dbReference>
<feature type="transmembrane region" description="Helical" evidence="3">
    <location>
        <begin position="192"/>
        <end position="212"/>
    </location>
</feature>
<evidence type="ECO:0000313" key="5">
    <source>
        <dbReference type="EMBL" id="RFU31215.1"/>
    </source>
</evidence>
<keyword evidence="3" id="KW-0812">Transmembrane</keyword>
<keyword evidence="3" id="KW-1133">Transmembrane helix</keyword>
<evidence type="ECO:0000313" key="6">
    <source>
        <dbReference type="Proteomes" id="UP000258309"/>
    </source>
</evidence>
<evidence type="ECO:0000259" key="4">
    <source>
        <dbReference type="PROSITE" id="PS50850"/>
    </source>
</evidence>
<dbReference type="PROSITE" id="PS50850">
    <property type="entry name" value="MFS"/>
    <property type="match status" value="1"/>
</dbReference>
<feature type="transmembrane region" description="Helical" evidence="3">
    <location>
        <begin position="224"/>
        <end position="246"/>
    </location>
</feature>
<feature type="transmembrane region" description="Helical" evidence="3">
    <location>
        <begin position="329"/>
        <end position="348"/>
    </location>
</feature>
<evidence type="ECO:0000256" key="1">
    <source>
        <dbReference type="ARBA" id="ARBA00004141"/>
    </source>
</evidence>
<dbReference type="PANTHER" id="PTHR11360:SF230">
    <property type="entry name" value="MONOCARBOXYLATE TRANSPORTER, PUTATIVE (AFU_ORTHOLOGUE AFUA_2G12790)-RELATED"/>
    <property type="match status" value="1"/>
</dbReference>
<dbReference type="Gene3D" id="1.20.1250.20">
    <property type="entry name" value="MFS general substrate transporter like domains"/>
    <property type="match status" value="1"/>
</dbReference>
<feature type="transmembrane region" description="Helical" evidence="3">
    <location>
        <begin position="160"/>
        <end position="186"/>
    </location>
</feature>
<feature type="transmembrane region" description="Helical" evidence="3">
    <location>
        <begin position="64"/>
        <end position="92"/>
    </location>
</feature>
<name>A0A3E2HCW6_SCYLI</name>
<comment type="subcellular location">
    <subcellularLocation>
        <location evidence="1">Membrane</location>
        <topology evidence="1">Multi-pass membrane protein</topology>
    </subcellularLocation>
</comment>
<reference evidence="5 6" key="1">
    <citation type="submission" date="2018-05" db="EMBL/GenBank/DDBJ databases">
        <title>Draft genome sequence of Scytalidium lignicola DSM 105466, a ubiquitous saprotrophic fungus.</title>
        <authorList>
            <person name="Buettner E."/>
            <person name="Gebauer A.M."/>
            <person name="Hofrichter M."/>
            <person name="Liers C."/>
            <person name="Kellner H."/>
        </authorList>
    </citation>
    <scope>NUCLEOTIDE SEQUENCE [LARGE SCALE GENOMIC DNA]</scope>
    <source>
        <strain evidence="5 6">DSM 105466</strain>
    </source>
</reference>
<organism evidence="5 6">
    <name type="scientific">Scytalidium lignicola</name>
    <name type="common">Hyphomycete</name>
    <dbReference type="NCBI Taxonomy" id="5539"/>
    <lineage>
        <taxon>Eukaryota</taxon>
        <taxon>Fungi</taxon>
        <taxon>Dikarya</taxon>
        <taxon>Ascomycota</taxon>
        <taxon>Pezizomycotina</taxon>
        <taxon>Leotiomycetes</taxon>
        <taxon>Leotiomycetes incertae sedis</taxon>
        <taxon>Scytalidium</taxon>
    </lineage>
</organism>
<feature type="transmembrane region" description="Helical" evidence="3">
    <location>
        <begin position="355"/>
        <end position="375"/>
    </location>
</feature>
<dbReference type="Pfam" id="PF07690">
    <property type="entry name" value="MFS_1"/>
    <property type="match status" value="1"/>
</dbReference>
<dbReference type="GO" id="GO:0016020">
    <property type="term" value="C:membrane"/>
    <property type="evidence" value="ECO:0007669"/>
    <property type="project" value="UniProtKB-SubCell"/>
</dbReference>
<comment type="caution">
    <text evidence="5">The sequence shown here is derived from an EMBL/GenBank/DDBJ whole genome shotgun (WGS) entry which is preliminary data.</text>
</comment>
<gene>
    <name evidence="5" type="ORF">B7463_g5096</name>
</gene>
<dbReference type="InterPro" id="IPR020846">
    <property type="entry name" value="MFS_dom"/>
</dbReference>
<dbReference type="AlphaFoldDB" id="A0A3E2HCW6"/>
<protein>
    <recommendedName>
        <fullName evidence="4">Major facilitator superfamily (MFS) profile domain-containing protein</fullName>
    </recommendedName>
</protein>
<keyword evidence="6" id="KW-1185">Reference proteome</keyword>
<dbReference type="CDD" id="cd17352">
    <property type="entry name" value="MFS_MCT_SLC16"/>
    <property type="match status" value="1"/>
</dbReference>
<dbReference type="GO" id="GO:0022857">
    <property type="term" value="F:transmembrane transporter activity"/>
    <property type="evidence" value="ECO:0007669"/>
    <property type="project" value="InterPro"/>
</dbReference>
<dbReference type="InterPro" id="IPR036259">
    <property type="entry name" value="MFS_trans_sf"/>
</dbReference>
<evidence type="ECO:0000256" key="3">
    <source>
        <dbReference type="SAM" id="Phobius"/>
    </source>
</evidence>
<feature type="transmembrane region" description="Helical" evidence="3">
    <location>
        <begin position="266"/>
        <end position="290"/>
    </location>
</feature>
<keyword evidence="3" id="KW-0472">Membrane</keyword>
<feature type="non-terminal residue" evidence="5">
    <location>
        <position position="1"/>
    </location>
</feature>
<evidence type="ECO:0000256" key="2">
    <source>
        <dbReference type="ARBA" id="ARBA00006727"/>
    </source>
</evidence>
<dbReference type="SUPFAM" id="SSF103473">
    <property type="entry name" value="MFS general substrate transporter"/>
    <property type="match status" value="1"/>
</dbReference>
<dbReference type="InterPro" id="IPR050327">
    <property type="entry name" value="Proton-linked_MCT"/>
</dbReference>
<dbReference type="Proteomes" id="UP000258309">
    <property type="component" value="Unassembled WGS sequence"/>
</dbReference>
<sequence length="582" mass="63773">MARGALTPSIHELPTASSVSRENLSHELELENGLQSTALFEPLEVTATSRSRADYTFPEGGLKAWLVIFGSFCIICGTFGLISSVGLLQTYWQIHQLSSYTIRDIGWIAAVNVFLNLILGVQIGPLFDRYGPRELVAIGSVLYMASLVLLAQCSKYWHFMLVYGVMSGASSALLTTTALSVVAHWFEVKRGLASGITFAGSSVGGIVFPLILKPMFQHLSWAWSIRVIAFIVLVLMVIGNMCIKGRLPPRKNGGAVDLRCFQDARFSWATLGVACFEFVLFGSLGLLPTYALGQGFSSQTSFNIIAILNAGSAFGRSFSGYISDRCGRFNTMIMTLLWSLIVTFALWLPVGDHVVLFYIFAPLFGFGSGSIISMAPVCVGQLCKADEYGHFYGTSYSVVAFALMHLPQDVDLHTGRRRTHADNRGKRICGIPWWDSGLVAGQLSDGKVGMLRLSMEMERQDLRDGGNYSTVLGCFIDREAMRRLPYRQLRAGFPSSVRRGMTDAEVGGLPWVVVVCDVRRSTGYGTKEAGRRRIGKLTAATANPPSLFIPGITTVPGEQHVGGWILQPWIINLLTTSYPNYD</sequence>
<feature type="transmembrane region" description="Helical" evidence="3">
    <location>
        <begin position="135"/>
        <end position="153"/>
    </location>
</feature>
<accession>A0A3E2HCW6</accession>
<feature type="domain" description="Major facilitator superfamily (MFS) profile" evidence="4">
    <location>
        <begin position="64"/>
        <end position="582"/>
    </location>
</feature>
<dbReference type="InterPro" id="IPR011701">
    <property type="entry name" value="MFS"/>
</dbReference>
<dbReference type="OrthoDB" id="6499973at2759"/>
<dbReference type="PANTHER" id="PTHR11360">
    <property type="entry name" value="MONOCARBOXYLATE TRANSPORTER"/>
    <property type="match status" value="1"/>
</dbReference>
<comment type="similarity">
    <text evidence="2">Belongs to the major facilitator superfamily. Monocarboxylate porter (TC 2.A.1.13) family.</text>
</comment>
<feature type="transmembrane region" description="Helical" evidence="3">
    <location>
        <begin position="302"/>
        <end position="323"/>
    </location>
</feature>
<feature type="non-terminal residue" evidence="5">
    <location>
        <position position="582"/>
    </location>
</feature>
<feature type="transmembrane region" description="Helical" evidence="3">
    <location>
        <begin position="104"/>
        <end position="123"/>
    </location>
</feature>
<proteinExistence type="inferred from homology"/>